<reference evidence="2" key="1">
    <citation type="journal article" date="2024" name="Front. Bioeng. Biotechnol.">
        <title>Genome-scale model development and genomic sequencing of the oleaginous clade Lipomyces.</title>
        <authorList>
            <person name="Czajka J.J."/>
            <person name="Han Y."/>
            <person name="Kim J."/>
            <person name="Mondo S.J."/>
            <person name="Hofstad B.A."/>
            <person name="Robles A."/>
            <person name="Haridas S."/>
            <person name="Riley R."/>
            <person name="LaButti K."/>
            <person name="Pangilinan J."/>
            <person name="Andreopoulos W."/>
            <person name="Lipzen A."/>
            <person name="Yan J."/>
            <person name="Wang M."/>
            <person name="Ng V."/>
            <person name="Grigoriev I.V."/>
            <person name="Spatafora J.W."/>
            <person name="Magnuson J.K."/>
            <person name="Baker S.E."/>
            <person name="Pomraning K.R."/>
        </authorList>
    </citation>
    <scope>NUCLEOTIDE SEQUENCE [LARGE SCALE GENOMIC DNA]</scope>
    <source>
        <strain evidence="2">CBS 10300</strain>
    </source>
</reference>
<comment type="caution">
    <text evidence="1">The sequence shown here is derived from an EMBL/GenBank/DDBJ whole genome shotgun (WGS) entry which is preliminary data.</text>
</comment>
<keyword evidence="2" id="KW-1185">Reference proteome</keyword>
<evidence type="ECO:0000313" key="1">
    <source>
        <dbReference type="EMBL" id="KAK9322608.1"/>
    </source>
</evidence>
<protein>
    <submittedName>
        <fullName evidence="1">Uncharacterized protein</fullName>
    </submittedName>
</protein>
<sequence>MSSEVILPGDPIPLDSVIGNDLDDSDSGPVIQLGPGILHIPPETLLPIRAGTLTTLTRSKPPKSTTIYVDTSGGRYVPAVQDTILGTVIGRFGDQEKSFYRVSIPGSAAPIGILSSAAFANAASRHTRPNLSNGTTVYARISAFSIALGEPELECFDENTGKEGGFGELKGGMLADVSIGLARRLLAPNGAYGGPSVVDALGKLVPFEIAVGRNGRIWIDSESCKMTVAIITAIQEAEELPREQMEERVQKIIKGARKE</sequence>
<gene>
    <name evidence="1" type="ORF">V1517DRAFT_322984</name>
</gene>
<name>A0ACC3TNA6_9ASCO</name>
<proteinExistence type="predicted"/>
<dbReference type="EMBL" id="MU970074">
    <property type="protein sequence ID" value="KAK9322608.1"/>
    <property type="molecule type" value="Genomic_DNA"/>
</dbReference>
<evidence type="ECO:0000313" key="2">
    <source>
        <dbReference type="Proteomes" id="UP001489719"/>
    </source>
</evidence>
<accession>A0ACC3TNA6</accession>
<dbReference type="Proteomes" id="UP001489719">
    <property type="component" value="Unassembled WGS sequence"/>
</dbReference>
<organism evidence="1 2">
    <name type="scientific">Lipomyces orientalis</name>
    <dbReference type="NCBI Taxonomy" id="1233043"/>
    <lineage>
        <taxon>Eukaryota</taxon>
        <taxon>Fungi</taxon>
        <taxon>Dikarya</taxon>
        <taxon>Ascomycota</taxon>
        <taxon>Saccharomycotina</taxon>
        <taxon>Lipomycetes</taxon>
        <taxon>Lipomycetales</taxon>
        <taxon>Lipomycetaceae</taxon>
        <taxon>Lipomyces</taxon>
    </lineage>
</organism>